<feature type="domain" description="NADH:ubiquinone oxidoreductase 30kDa subunit" evidence="6">
    <location>
        <begin position="54"/>
        <end position="180"/>
    </location>
</feature>
<sequence length="194" mass="21765">MTTAAEPNPDAALSPTAPHDPFAALAPALEKLAAAVGPEGEGFTVERFRDNLRVRVHPTRLLNALTTLKTQDGFAMLAELGATDYLGYPGRPATAPRFEVHYVLRDLDENRMIIVKTGVDDPDPALPSVTHLWRGADWMEREVFDLFGITFLNHPDLRRILLPDEFESYPLRKDYPLRGRGERHNLPRITRAES</sequence>
<dbReference type="GO" id="GO:0005886">
    <property type="term" value="C:plasma membrane"/>
    <property type="evidence" value="ECO:0007669"/>
    <property type="project" value="UniProtKB-SubCell"/>
</dbReference>
<dbReference type="STRING" id="575540.Isop_0672"/>
<keyword evidence="3" id="KW-0472">Membrane</keyword>
<comment type="similarity">
    <text evidence="1 3 4">Belongs to the complex I 30 kDa subunit family.</text>
</comment>
<keyword evidence="7" id="KW-0560">Oxidoreductase</keyword>
<evidence type="ECO:0000259" key="6">
    <source>
        <dbReference type="Pfam" id="PF00329"/>
    </source>
</evidence>
<accession>E8R158</accession>
<keyword evidence="3 4" id="KW-0520">NAD</keyword>
<evidence type="ECO:0000256" key="4">
    <source>
        <dbReference type="RuleBase" id="RU003456"/>
    </source>
</evidence>
<keyword evidence="3" id="KW-1003">Cell membrane</keyword>
<dbReference type="Gene3D" id="3.30.460.80">
    <property type="entry name" value="NADH:ubiquinone oxidoreductase, 30kDa subunit"/>
    <property type="match status" value="1"/>
</dbReference>
<evidence type="ECO:0000256" key="1">
    <source>
        <dbReference type="ARBA" id="ARBA00007569"/>
    </source>
</evidence>
<evidence type="ECO:0000256" key="2">
    <source>
        <dbReference type="ARBA" id="ARBA00022448"/>
    </source>
</evidence>
<proteinExistence type="inferred from homology"/>
<comment type="function">
    <text evidence="3">NDH-1 shuttles electrons from NADH, via FMN and iron-sulfur (Fe-S) centers, to quinones in the respiratory chain. The immediate electron acceptor for the enzyme in this species is believed to be ubiquinone. Couples the redox reaction to proton translocation (for every two electrons transferred, four hydrogen ions are translocated across the cytoplasmic membrane), and thus conserves the redox energy in a proton gradient.</text>
</comment>
<dbReference type="GO" id="GO:0048038">
    <property type="term" value="F:quinone binding"/>
    <property type="evidence" value="ECO:0007669"/>
    <property type="project" value="UniProtKB-KW"/>
</dbReference>
<dbReference type="HOGENOM" id="CLU_129201_0_0_0"/>
<organism evidence="7 8">
    <name type="scientific">Isosphaera pallida (strain ATCC 43644 / DSM 9630 / IS1B)</name>
    <dbReference type="NCBI Taxonomy" id="575540"/>
    <lineage>
        <taxon>Bacteria</taxon>
        <taxon>Pseudomonadati</taxon>
        <taxon>Planctomycetota</taxon>
        <taxon>Planctomycetia</taxon>
        <taxon>Isosphaerales</taxon>
        <taxon>Isosphaeraceae</taxon>
        <taxon>Isosphaera</taxon>
    </lineage>
</organism>
<comment type="subcellular location">
    <subcellularLocation>
        <location evidence="3">Cell inner membrane</location>
        <topology evidence="3">Peripheral membrane protein</topology>
        <orientation evidence="3">Cytoplasmic side</orientation>
    </subcellularLocation>
</comment>
<dbReference type="InParanoid" id="E8R158"/>
<protein>
    <recommendedName>
        <fullName evidence="3">NADH-quinone oxidoreductase subunit C</fullName>
        <ecNumber evidence="3">7.1.1.-</ecNumber>
    </recommendedName>
    <alternativeName>
        <fullName evidence="3">NADH dehydrogenase I subunit C</fullName>
    </alternativeName>
    <alternativeName>
        <fullName evidence="3">NDH-1 subunit C</fullName>
    </alternativeName>
</protein>
<dbReference type="RefSeq" id="WP_013563553.1">
    <property type="nucleotide sequence ID" value="NC_014962.1"/>
</dbReference>
<keyword evidence="3" id="KW-0830">Ubiquinone</keyword>
<evidence type="ECO:0000313" key="8">
    <source>
        <dbReference type="Proteomes" id="UP000008631"/>
    </source>
</evidence>
<evidence type="ECO:0000256" key="3">
    <source>
        <dbReference type="HAMAP-Rule" id="MF_01357"/>
    </source>
</evidence>
<dbReference type="InterPro" id="IPR020396">
    <property type="entry name" value="NADH_UbQ_OxRdtase_CS"/>
</dbReference>
<keyword evidence="3 5" id="KW-0874">Quinone</keyword>
<dbReference type="InterPro" id="IPR037232">
    <property type="entry name" value="NADH_quin_OxRdtase_su_C/D-like"/>
</dbReference>
<keyword evidence="2 3" id="KW-0813">Transport</keyword>
<comment type="catalytic activity">
    <reaction evidence="3 5">
        <text>a quinone + NADH + 5 H(+)(in) = a quinol + NAD(+) + 4 H(+)(out)</text>
        <dbReference type="Rhea" id="RHEA:57888"/>
        <dbReference type="ChEBI" id="CHEBI:15378"/>
        <dbReference type="ChEBI" id="CHEBI:24646"/>
        <dbReference type="ChEBI" id="CHEBI:57540"/>
        <dbReference type="ChEBI" id="CHEBI:57945"/>
        <dbReference type="ChEBI" id="CHEBI:132124"/>
    </reaction>
</comment>
<dbReference type="Proteomes" id="UP000008631">
    <property type="component" value="Chromosome"/>
</dbReference>
<dbReference type="InterPro" id="IPR010218">
    <property type="entry name" value="NADH_DH_suC"/>
</dbReference>
<dbReference type="Pfam" id="PF00329">
    <property type="entry name" value="Complex1_30kDa"/>
    <property type="match status" value="1"/>
</dbReference>
<dbReference type="KEGG" id="ipa:Isop_0672"/>
<dbReference type="SUPFAM" id="SSF143243">
    <property type="entry name" value="Nqo5-like"/>
    <property type="match status" value="1"/>
</dbReference>
<dbReference type="EMBL" id="CP002353">
    <property type="protein sequence ID" value="ADV61264.1"/>
    <property type="molecule type" value="Genomic_DNA"/>
</dbReference>
<dbReference type="PANTHER" id="PTHR10884">
    <property type="entry name" value="NADH DEHYDROGENASE UBIQUINONE IRON-SULFUR PROTEIN 3"/>
    <property type="match status" value="1"/>
</dbReference>
<gene>
    <name evidence="3" type="primary">nuoC</name>
    <name evidence="7" type="ordered locus">Isop_0672</name>
</gene>
<name>E8R158_ISOPI</name>
<reference evidence="7 8" key="2">
    <citation type="journal article" date="2011" name="Stand. Genomic Sci.">
        <title>Complete genome sequence of Isosphaera pallida type strain (IS1B).</title>
        <authorList>
            <consortium name="US DOE Joint Genome Institute (JGI-PGF)"/>
            <person name="Goker M."/>
            <person name="Cleland D."/>
            <person name="Saunders E."/>
            <person name="Lapidus A."/>
            <person name="Nolan M."/>
            <person name="Lucas S."/>
            <person name="Hammon N."/>
            <person name="Deshpande S."/>
            <person name="Cheng J.F."/>
            <person name="Tapia R."/>
            <person name="Han C."/>
            <person name="Goodwin L."/>
            <person name="Pitluck S."/>
            <person name="Liolios K."/>
            <person name="Pagani I."/>
            <person name="Ivanova N."/>
            <person name="Mavromatis K."/>
            <person name="Pati A."/>
            <person name="Chen A."/>
            <person name="Palaniappan K."/>
            <person name="Land M."/>
            <person name="Hauser L."/>
            <person name="Chang Y.J."/>
            <person name="Jeffries C.D."/>
            <person name="Detter J.C."/>
            <person name="Beck B."/>
            <person name="Woyke T."/>
            <person name="Bristow J."/>
            <person name="Eisen J.A."/>
            <person name="Markowitz V."/>
            <person name="Hugenholtz P."/>
            <person name="Kyrpides N.C."/>
            <person name="Klenk H.P."/>
        </authorList>
    </citation>
    <scope>NUCLEOTIDE SEQUENCE [LARGE SCALE GENOMIC DNA]</scope>
    <source>
        <strain evidence="8">ATCC 43644 / DSM 9630 / IS1B</strain>
    </source>
</reference>
<keyword evidence="8" id="KW-1185">Reference proteome</keyword>
<dbReference type="GO" id="GO:0008137">
    <property type="term" value="F:NADH dehydrogenase (ubiquinone) activity"/>
    <property type="evidence" value="ECO:0007669"/>
    <property type="project" value="InterPro"/>
</dbReference>
<dbReference type="PROSITE" id="PS00542">
    <property type="entry name" value="COMPLEX1_30K"/>
    <property type="match status" value="1"/>
</dbReference>
<dbReference type="InterPro" id="IPR001268">
    <property type="entry name" value="NADH_UbQ_OxRdtase_30kDa_su"/>
</dbReference>
<reference key="1">
    <citation type="submission" date="2010-11" db="EMBL/GenBank/DDBJ databases">
        <title>The complete sequence of chromosome of Isophaera pallida ATCC 43644.</title>
        <authorList>
            <consortium name="US DOE Joint Genome Institute (JGI-PGF)"/>
            <person name="Lucas S."/>
            <person name="Copeland A."/>
            <person name="Lapidus A."/>
            <person name="Bruce D."/>
            <person name="Goodwin L."/>
            <person name="Pitluck S."/>
            <person name="Kyrpides N."/>
            <person name="Mavromatis K."/>
            <person name="Pagani I."/>
            <person name="Ivanova N."/>
            <person name="Saunders E."/>
            <person name="Brettin T."/>
            <person name="Detter J.C."/>
            <person name="Han C."/>
            <person name="Tapia R."/>
            <person name="Land M."/>
            <person name="Hauser L."/>
            <person name="Markowitz V."/>
            <person name="Cheng J.-F."/>
            <person name="Hugenholtz P."/>
            <person name="Woyke T."/>
            <person name="Wu D."/>
            <person name="Eisen J.A."/>
        </authorList>
    </citation>
    <scope>NUCLEOTIDE SEQUENCE</scope>
    <source>
        <strain>ATCC 43644</strain>
    </source>
</reference>
<dbReference type="HAMAP" id="MF_01357">
    <property type="entry name" value="NDH1_NuoC"/>
    <property type="match status" value="1"/>
</dbReference>
<evidence type="ECO:0000313" key="7">
    <source>
        <dbReference type="EMBL" id="ADV61264.1"/>
    </source>
</evidence>
<keyword evidence="3 4" id="KW-1278">Translocase</keyword>
<evidence type="ECO:0000256" key="5">
    <source>
        <dbReference type="RuleBase" id="RU003582"/>
    </source>
</evidence>
<dbReference type="PANTHER" id="PTHR10884:SF14">
    <property type="entry name" value="NADH DEHYDROGENASE [UBIQUINONE] IRON-SULFUR PROTEIN 3, MITOCHONDRIAL"/>
    <property type="match status" value="1"/>
</dbReference>
<dbReference type="GO" id="GO:0050136">
    <property type="term" value="F:NADH dehydrogenase (quinone) (non-electrogenic) activity"/>
    <property type="evidence" value="ECO:0007669"/>
    <property type="project" value="UniProtKB-UniRule"/>
</dbReference>
<dbReference type="AlphaFoldDB" id="E8R158"/>
<comment type="subunit">
    <text evidence="3">NDH-1 is composed of 14 different subunits. Subunits NuoB, C, D, E, F, and G constitute the peripheral sector of the complex.</text>
</comment>
<keyword evidence="3" id="KW-0997">Cell inner membrane</keyword>
<dbReference type="EC" id="7.1.1.-" evidence="3"/>
<dbReference type="eggNOG" id="COG0852">
    <property type="taxonomic scope" value="Bacteria"/>
</dbReference>